<keyword evidence="5" id="KW-1185">Reference proteome</keyword>
<comment type="caution">
    <text evidence="4">The sequence shown here is derived from an EMBL/GenBank/DDBJ whole genome shotgun (WGS) entry which is preliminary data.</text>
</comment>
<comment type="similarity">
    <text evidence="2">Belongs to the AB hydrolase superfamily. Epoxide hydrolase family.</text>
</comment>
<keyword evidence="1 4" id="KW-0378">Hydrolase</keyword>
<dbReference type="EMBL" id="AZGY01000004">
    <property type="protein sequence ID" value="KZZ98972.1"/>
    <property type="molecule type" value="Genomic_DNA"/>
</dbReference>
<evidence type="ECO:0000313" key="5">
    <source>
        <dbReference type="Proteomes" id="UP000078544"/>
    </source>
</evidence>
<dbReference type="Proteomes" id="UP000078544">
    <property type="component" value="Unassembled WGS sequence"/>
</dbReference>
<evidence type="ECO:0000256" key="2">
    <source>
        <dbReference type="ARBA" id="ARBA00038334"/>
    </source>
</evidence>
<sequence>MDTSKLVPHDPRVCELSAQVRGKTYTYLLGEPPQRTAPAAHTIFLLHGFPDHSFGWRYQVPYLMALGHRVVVPNLLGYGGTSRPDDLASFSMKNMSLDLKHLAAHIVGPDEQIIIGGHDWGGFFAWRVVLWQPELVKAVFSCTPFDAPCPPGREYISLQDKIAAGELHNFKYMLSFVGPEVEEAIQTKAQLRCFINGVFRGPGPNGEQFFTIDRGFDLANVESYTRQSPLVDEAEVEYYTEEYLKHPLPWLRGPLNWYRTRKMNFDDELVLADKFDKIKVPALFIAATHDAPLPLSLSKDMDRHFQDLTRCTVETSHWSLWEAHEDVNLHIGRWLKKVVGCDGDIQSHL</sequence>
<organism evidence="4 5">
    <name type="scientific">Moelleriella libera RCEF 2490</name>
    <dbReference type="NCBI Taxonomy" id="1081109"/>
    <lineage>
        <taxon>Eukaryota</taxon>
        <taxon>Fungi</taxon>
        <taxon>Dikarya</taxon>
        <taxon>Ascomycota</taxon>
        <taxon>Pezizomycotina</taxon>
        <taxon>Sordariomycetes</taxon>
        <taxon>Hypocreomycetidae</taxon>
        <taxon>Hypocreales</taxon>
        <taxon>Clavicipitaceae</taxon>
        <taxon>Moelleriella</taxon>
    </lineage>
</organism>
<protein>
    <submittedName>
        <fullName evidence="4">Epoxide hydrolase</fullName>
    </submittedName>
</protein>
<dbReference type="GO" id="GO:0016787">
    <property type="term" value="F:hydrolase activity"/>
    <property type="evidence" value="ECO:0007669"/>
    <property type="project" value="UniProtKB-KW"/>
</dbReference>
<accession>A0A162IVF9</accession>
<dbReference type="Gene3D" id="3.40.50.1820">
    <property type="entry name" value="alpha/beta hydrolase"/>
    <property type="match status" value="1"/>
</dbReference>
<evidence type="ECO:0000259" key="3">
    <source>
        <dbReference type="Pfam" id="PF00561"/>
    </source>
</evidence>
<dbReference type="SUPFAM" id="SSF53474">
    <property type="entry name" value="alpha/beta-Hydrolases"/>
    <property type="match status" value="1"/>
</dbReference>
<dbReference type="PANTHER" id="PTHR43329">
    <property type="entry name" value="EPOXIDE HYDROLASE"/>
    <property type="match status" value="1"/>
</dbReference>
<dbReference type="InterPro" id="IPR000073">
    <property type="entry name" value="AB_hydrolase_1"/>
</dbReference>
<evidence type="ECO:0000256" key="1">
    <source>
        <dbReference type="ARBA" id="ARBA00022801"/>
    </source>
</evidence>
<name>A0A162IVF9_9HYPO</name>
<evidence type="ECO:0000313" key="4">
    <source>
        <dbReference type="EMBL" id="KZZ98972.1"/>
    </source>
</evidence>
<dbReference type="InterPro" id="IPR000639">
    <property type="entry name" value="Epox_hydrolase-like"/>
</dbReference>
<reference evidence="4 5" key="1">
    <citation type="journal article" date="2016" name="Genome Biol. Evol.">
        <title>Divergent and convergent evolution of fungal pathogenicity.</title>
        <authorList>
            <person name="Shang Y."/>
            <person name="Xiao G."/>
            <person name="Zheng P."/>
            <person name="Cen K."/>
            <person name="Zhan S."/>
            <person name="Wang C."/>
        </authorList>
    </citation>
    <scope>NUCLEOTIDE SEQUENCE [LARGE SCALE GENOMIC DNA]</scope>
    <source>
        <strain evidence="4 5">RCEF 2490</strain>
    </source>
</reference>
<dbReference type="InterPro" id="IPR029058">
    <property type="entry name" value="AB_hydrolase_fold"/>
</dbReference>
<dbReference type="Pfam" id="PF00561">
    <property type="entry name" value="Abhydrolase_1"/>
    <property type="match status" value="1"/>
</dbReference>
<feature type="domain" description="AB hydrolase-1" evidence="3">
    <location>
        <begin position="42"/>
        <end position="322"/>
    </location>
</feature>
<dbReference type="PRINTS" id="PR00412">
    <property type="entry name" value="EPOXHYDRLASE"/>
</dbReference>
<proteinExistence type="inferred from homology"/>
<gene>
    <name evidence="4" type="ORF">AAL_02523</name>
</gene>
<dbReference type="AlphaFoldDB" id="A0A162IVF9"/>
<dbReference type="STRING" id="1081109.A0A162IVF9"/>
<dbReference type="OrthoDB" id="408373at2759"/>